<comment type="caution">
    <text evidence="2">The sequence shown here is derived from an EMBL/GenBank/DDBJ whole genome shotgun (WGS) entry which is preliminary data.</text>
</comment>
<evidence type="ECO:0000256" key="1">
    <source>
        <dbReference type="SAM" id="MobiDB-lite"/>
    </source>
</evidence>
<organism evidence="2 3">
    <name type="scientific">Brachionus calyciflorus</name>
    <dbReference type="NCBI Taxonomy" id="104777"/>
    <lineage>
        <taxon>Eukaryota</taxon>
        <taxon>Metazoa</taxon>
        <taxon>Spiralia</taxon>
        <taxon>Gnathifera</taxon>
        <taxon>Rotifera</taxon>
        <taxon>Eurotatoria</taxon>
        <taxon>Monogononta</taxon>
        <taxon>Pseudotrocha</taxon>
        <taxon>Ploima</taxon>
        <taxon>Brachionidae</taxon>
        <taxon>Brachionus</taxon>
    </lineage>
</organism>
<accession>A0A813Z2N7</accession>
<sequence>MDSFKENQKRSCSDIPSKNSKSRKLNESINDEEKNALVEKFLNVEKAVVEYVENYKNYPTIINNYREYYSNLEKVNQIQFSYLEKEFNLPIVQSQECNNNKILTYLKHIKKTAKELEDFCE</sequence>
<dbReference type="AlphaFoldDB" id="A0A813Z2N7"/>
<dbReference type="Proteomes" id="UP000663879">
    <property type="component" value="Unassembled WGS sequence"/>
</dbReference>
<protein>
    <submittedName>
        <fullName evidence="2">Uncharacterized protein</fullName>
    </submittedName>
</protein>
<dbReference type="EMBL" id="CAJNOC010001806">
    <property type="protein sequence ID" value="CAF0892551.1"/>
    <property type="molecule type" value="Genomic_DNA"/>
</dbReference>
<gene>
    <name evidence="2" type="ORF">OXX778_LOCUS10985</name>
</gene>
<evidence type="ECO:0000313" key="2">
    <source>
        <dbReference type="EMBL" id="CAF0892551.1"/>
    </source>
</evidence>
<reference evidence="2" key="1">
    <citation type="submission" date="2021-02" db="EMBL/GenBank/DDBJ databases">
        <authorList>
            <person name="Nowell W R."/>
        </authorList>
    </citation>
    <scope>NUCLEOTIDE SEQUENCE</scope>
    <source>
        <strain evidence="2">Ploen Becks lab</strain>
    </source>
</reference>
<dbReference type="OrthoDB" id="10402208at2759"/>
<keyword evidence="3" id="KW-1185">Reference proteome</keyword>
<feature type="compositionally biased region" description="Basic and acidic residues" evidence="1">
    <location>
        <begin position="1"/>
        <end position="12"/>
    </location>
</feature>
<evidence type="ECO:0000313" key="3">
    <source>
        <dbReference type="Proteomes" id="UP000663879"/>
    </source>
</evidence>
<proteinExistence type="predicted"/>
<feature type="region of interest" description="Disordered" evidence="1">
    <location>
        <begin position="1"/>
        <end position="29"/>
    </location>
</feature>
<name>A0A813Z2N7_9BILA</name>